<feature type="domain" description="Histone deacetylase complex subunit SAP30 Sin3 binding" evidence="8">
    <location>
        <begin position="199"/>
        <end position="252"/>
    </location>
</feature>
<dbReference type="PANTHER" id="PTHR13286:SF6">
    <property type="entry name" value="HISTONE DEACETYLASE COMPLEX SUBUNIT SAP30L-RELATED"/>
    <property type="match status" value="1"/>
</dbReference>
<dbReference type="Proteomes" id="UP000825935">
    <property type="component" value="Chromosome 28"/>
</dbReference>
<dbReference type="InterPro" id="IPR025718">
    <property type="entry name" value="SAP30_Sin3-bd"/>
</dbReference>
<keyword evidence="5" id="KW-0804">Transcription</keyword>
<protein>
    <recommendedName>
        <fullName evidence="8">Histone deacetylase complex subunit SAP30 Sin3 binding domain-containing protein</fullName>
    </recommendedName>
</protein>
<keyword evidence="4" id="KW-0805">Transcription regulation</keyword>
<dbReference type="Gene3D" id="6.10.160.20">
    <property type="match status" value="1"/>
</dbReference>
<evidence type="ECO:0000256" key="4">
    <source>
        <dbReference type="ARBA" id="ARBA00023015"/>
    </source>
</evidence>
<evidence type="ECO:0000256" key="6">
    <source>
        <dbReference type="ARBA" id="ARBA00023242"/>
    </source>
</evidence>
<evidence type="ECO:0000256" key="5">
    <source>
        <dbReference type="ARBA" id="ARBA00023163"/>
    </source>
</evidence>
<dbReference type="InterPro" id="IPR024145">
    <property type="entry name" value="His_deAcase_SAP30/SAP30L"/>
</dbReference>
<feature type="compositionally biased region" description="Basic and acidic residues" evidence="7">
    <location>
        <begin position="142"/>
        <end position="152"/>
    </location>
</feature>
<dbReference type="InterPro" id="IPR038291">
    <property type="entry name" value="SAP30_C_sf"/>
</dbReference>
<keyword evidence="6" id="KW-0539">Nucleus</keyword>
<evidence type="ECO:0000256" key="1">
    <source>
        <dbReference type="ARBA" id="ARBA00004123"/>
    </source>
</evidence>
<dbReference type="OMA" id="NMLWNGS"/>
<organism evidence="9 10">
    <name type="scientific">Ceratopteris richardii</name>
    <name type="common">Triangle waterfern</name>
    <dbReference type="NCBI Taxonomy" id="49495"/>
    <lineage>
        <taxon>Eukaryota</taxon>
        <taxon>Viridiplantae</taxon>
        <taxon>Streptophyta</taxon>
        <taxon>Embryophyta</taxon>
        <taxon>Tracheophyta</taxon>
        <taxon>Polypodiopsida</taxon>
        <taxon>Polypodiidae</taxon>
        <taxon>Polypodiales</taxon>
        <taxon>Pteridineae</taxon>
        <taxon>Pteridaceae</taxon>
        <taxon>Parkerioideae</taxon>
        <taxon>Ceratopteris</taxon>
    </lineage>
</organism>
<comment type="caution">
    <text evidence="9">The sequence shown here is derived from an EMBL/GenBank/DDBJ whole genome shotgun (WGS) entry which is preliminary data.</text>
</comment>
<gene>
    <name evidence="9" type="ORF">KP509_28G016000</name>
</gene>
<accession>A0A8T2RCI1</accession>
<dbReference type="PANTHER" id="PTHR13286">
    <property type="entry name" value="SAP30"/>
    <property type="match status" value="1"/>
</dbReference>
<evidence type="ECO:0000256" key="3">
    <source>
        <dbReference type="ARBA" id="ARBA00022491"/>
    </source>
</evidence>
<evidence type="ECO:0000313" key="10">
    <source>
        <dbReference type="Proteomes" id="UP000825935"/>
    </source>
</evidence>
<reference evidence="9" key="1">
    <citation type="submission" date="2021-08" db="EMBL/GenBank/DDBJ databases">
        <title>WGS assembly of Ceratopteris richardii.</title>
        <authorList>
            <person name="Marchant D.B."/>
            <person name="Chen G."/>
            <person name="Jenkins J."/>
            <person name="Shu S."/>
            <person name="Leebens-Mack J."/>
            <person name="Grimwood J."/>
            <person name="Schmutz J."/>
            <person name="Soltis P."/>
            <person name="Soltis D."/>
            <person name="Chen Z.-H."/>
        </authorList>
    </citation>
    <scope>NUCLEOTIDE SEQUENCE</scope>
    <source>
        <strain evidence="9">Whitten #5841</strain>
        <tissue evidence="9">Leaf</tissue>
    </source>
</reference>
<comment type="similarity">
    <text evidence="2">Belongs to the SAP30 family.</text>
</comment>
<comment type="subcellular location">
    <subcellularLocation>
        <location evidence="1">Nucleus</location>
    </subcellularLocation>
</comment>
<dbReference type="AlphaFoldDB" id="A0A8T2RCI1"/>
<dbReference type="EMBL" id="CM035433">
    <property type="protein sequence ID" value="KAH7293213.1"/>
    <property type="molecule type" value="Genomic_DNA"/>
</dbReference>
<dbReference type="OrthoDB" id="510958at2759"/>
<keyword evidence="3" id="KW-0678">Repressor</keyword>
<keyword evidence="10" id="KW-1185">Reference proteome</keyword>
<evidence type="ECO:0000313" key="9">
    <source>
        <dbReference type="EMBL" id="KAH7293213.1"/>
    </source>
</evidence>
<feature type="region of interest" description="Disordered" evidence="7">
    <location>
        <begin position="130"/>
        <end position="173"/>
    </location>
</feature>
<dbReference type="GO" id="GO:0003712">
    <property type="term" value="F:transcription coregulator activity"/>
    <property type="evidence" value="ECO:0007669"/>
    <property type="project" value="TreeGrafter"/>
</dbReference>
<dbReference type="GO" id="GO:0000118">
    <property type="term" value="C:histone deacetylase complex"/>
    <property type="evidence" value="ECO:0007669"/>
    <property type="project" value="TreeGrafter"/>
</dbReference>
<evidence type="ECO:0000256" key="2">
    <source>
        <dbReference type="ARBA" id="ARBA00006283"/>
    </source>
</evidence>
<dbReference type="Pfam" id="PF13867">
    <property type="entry name" value="SAP30_Sin3_bdg"/>
    <property type="match status" value="1"/>
</dbReference>
<dbReference type="GO" id="GO:0006355">
    <property type="term" value="P:regulation of DNA-templated transcription"/>
    <property type="evidence" value="ECO:0007669"/>
    <property type="project" value="TreeGrafter"/>
</dbReference>
<name>A0A8T2RCI1_CERRI</name>
<evidence type="ECO:0000256" key="7">
    <source>
        <dbReference type="SAM" id="MobiDB-lite"/>
    </source>
</evidence>
<evidence type="ECO:0000259" key="8">
    <source>
        <dbReference type="Pfam" id="PF13867"/>
    </source>
</evidence>
<proteinExistence type="inferred from homology"/>
<sequence>MVDTGLASMDIAQGNVSQLNDVKMSGSDADDNSSKLIVESSHGKESSQGKEGGIISSLCGASEEGFDEELSVLPRHTKVVVTGNNRTKSVLVGLHGVVKKAVGLGGWHWLVLTNGLEVKLQRNALSVLEPPTGLEEDEDSDEGKSNVEDYPKPYRMKARPPRTNIMGKGGGSQKWQVADASSTASKSSQRLLKVNLSKLETAALLRYRRRFELAGTGPNSSKEQLLDAVERHFSAQKLDEFQVIARFMQAAKRLKTVYG</sequence>